<gene>
    <name evidence="1" type="ORF">DBRI1063_LOCUS11946</name>
</gene>
<organism evidence="1">
    <name type="scientific">Ditylum brightwellii</name>
    <dbReference type="NCBI Taxonomy" id="49249"/>
    <lineage>
        <taxon>Eukaryota</taxon>
        <taxon>Sar</taxon>
        <taxon>Stramenopiles</taxon>
        <taxon>Ochrophyta</taxon>
        <taxon>Bacillariophyta</taxon>
        <taxon>Mediophyceae</taxon>
        <taxon>Lithodesmiophycidae</taxon>
        <taxon>Lithodesmiales</taxon>
        <taxon>Lithodesmiaceae</taxon>
        <taxon>Ditylum</taxon>
    </lineage>
</organism>
<accession>A0A7S1Z8N7</accession>
<dbReference type="EMBL" id="HBGN01018768">
    <property type="protein sequence ID" value="CAD9331727.1"/>
    <property type="molecule type" value="Transcribed_RNA"/>
</dbReference>
<sequence>MISYIFIITRCRNKIILILLRKKSLTEESKYIAHVFRGGGVFHHTTSFGPFFSDTCKRQFQTIFDDQNISSQPQIRNSSKQGISCILWGVLKTDKQKYYT</sequence>
<evidence type="ECO:0000313" key="1">
    <source>
        <dbReference type="EMBL" id="CAD9331727.1"/>
    </source>
</evidence>
<name>A0A7S1Z8N7_9STRA</name>
<proteinExistence type="predicted"/>
<dbReference type="AlphaFoldDB" id="A0A7S1Z8N7"/>
<protein>
    <submittedName>
        <fullName evidence="1">Uncharacterized protein</fullName>
    </submittedName>
</protein>
<reference evidence="1" key="1">
    <citation type="submission" date="2021-01" db="EMBL/GenBank/DDBJ databases">
        <authorList>
            <person name="Corre E."/>
            <person name="Pelletier E."/>
            <person name="Niang G."/>
            <person name="Scheremetjew M."/>
            <person name="Finn R."/>
            <person name="Kale V."/>
            <person name="Holt S."/>
            <person name="Cochrane G."/>
            <person name="Meng A."/>
            <person name="Brown T."/>
            <person name="Cohen L."/>
        </authorList>
    </citation>
    <scope>NUCLEOTIDE SEQUENCE</scope>
    <source>
        <strain evidence="1">Pop2</strain>
    </source>
</reference>